<dbReference type="PANTHER" id="PTHR30624">
    <property type="entry name" value="UNCHARACTERIZED PROTEIN TLDD AND PMBA"/>
    <property type="match status" value="1"/>
</dbReference>
<dbReference type="GO" id="GO:0005829">
    <property type="term" value="C:cytosol"/>
    <property type="evidence" value="ECO:0007669"/>
    <property type="project" value="TreeGrafter"/>
</dbReference>
<proteinExistence type="inferred from homology"/>
<evidence type="ECO:0000256" key="6">
    <source>
        <dbReference type="SAM" id="SignalP"/>
    </source>
</evidence>
<dbReference type="EMBL" id="CADCTW010000238">
    <property type="protein sequence ID" value="CAA9369440.1"/>
    <property type="molecule type" value="Genomic_DNA"/>
</dbReference>
<sequence>MRRRDFLVQGTAVAAGLTAGSALLPGLAAASSPALEMDDPQVKELAMRAVDAARRAGATYADVRISRNRSQSISTRERQITGFNDGETFGFGVRVLANGTWGFAASRDLNAAEVERVARQAVSQAKANSAAMRRPLELAPVEKHADATWSSPLQIDPFGVPIEEKVALLLAANEAALRVQGARFVNSSMFFLKQEKTFASTEGSFITQTLHRSLPQMTVTAVSADSSDFQSRRSSDIAPMGLGYEHVRGARMVENAPRWAEDAVKKLTAKAVEPGRYDLVLLPTHLWLTIHESIAHPTELDRIMGFEANYAGTSFIHPIQDFLGKFRYGPEFMNVQGERNSPGGLSSIGFDDEGVRPDEYLIIKNGVLNDLQTTREQAPMLADWYRQQGKPVRSHGNSYAESWGDVQFQRMPNINLLPDTRRDTSVEELVSGVQDGILIDGDGSFSIDQQRYNAQFGGQTYMEIKNGKITGPLKDVAYQMRTPEFWNSMDAIGGRSTYFQGGAFNDGKGQPSQSNAVSHGSPAARFRKVNVINTGRRS</sequence>
<dbReference type="Gene3D" id="3.30.2290.10">
    <property type="entry name" value="PmbA/TldD superfamily"/>
    <property type="match status" value="1"/>
</dbReference>
<feature type="domain" description="Metalloprotease TldD/E N-terminal" evidence="7">
    <location>
        <begin position="61"/>
        <end position="125"/>
    </location>
</feature>
<feature type="region of interest" description="Disordered" evidence="5">
    <location>
        <begin position="502"/>
        <end position="522"/>
    </location>
</feature>
<dbReference type="GO" id="GO:0008237">
    <property type="term" value="F:metallopeptidase activity"/>
    <property type="evidence" value="ECO:0007669"/>
    <property type="project" value="UniProtKB-KW"/>
</dbReference>
<dbReference type="InterPro" id="IPR002510">
    <property type="entry name" value="Metalloprtase-TldD/E_N"/>
</dbReference>
<dbReference type="InterPro" id="IPR036059">
    <property type="entry name" value="TldD/PmbA_sf"/>
</dbReference>
<dbReference type="Pfam" id="PF19289">
    <property type="entry name" value="PmbA_TldD_3rd"/>
    <property type="match status" value="1"/>
</dbReference>
<comment type="similarity">
    <text evidence="1">Belongs to the peptidase U62 family.</text>
</comment>
<dbReference type="InterPro" id="IPR006311">
    <property type="entry name" value="TAT_signal"/>
</dbReference>
<dbReference type="SUPFAM" id="SSF111283">
    <property type="entry name" value="Putative modulator of DNA gyrase, PmbA/TldD"/>
    <property type="match status" value="1"/>
</dbReference>
<evidence type="ECO:0000313" key="10">
    <source>
        <dbReference type="EMBL" id="CAA9369440.1"/>
    </source>
</evidence>
<gene>
    <name evidence="10" type="ORF">AVDCRST_MAG68-5354</name>
</gene>
<evidence type="ECO:0000256" key="1">
    <source>
        <dbReference type="ARBA" id="ARBA00005836"/>
    </source>
</evidence>
<keyword evidence="3" id="KW-0378">Hydrolase</keyword>
<dbReference type="PANTHER" id="PTHR30624:SF10">
    <property type="entry name" value="CONSERVED PROTEIN"/>
    <property type="match status" value="1"/>
</dbReference>
<evidence type="ECO:0000256" key="2">
    <source>
        <dbReference type="ARBA" id="ARBA00022670"/>
    </source>
</evidence>
<keyword evidence="4" id="KW-0482">Metalloprotease</keyword>
<dbReference type="Pfam" id="PF19290">
    <property type="entry name" value="PmbA_TldD_2nd"/>
    <property type="match status" value="1"/>
</dbReference>
<dbReference type="GO" id="GO:0006508">
    <property type="term" value="P:proteolysis"/>
    <property type="evidence" value="ECO:0007669"/>
    <property type="project" value="UniProtKB-KW"/>
</dbReference>
<accession>A0A6J4MXL6</accession>
<evidence type="ECO:0000256" key="5">
    <source>
        <dbReference type="SAM" id="MobiDB-lite"/>
    </source>
</evidence>
<protein>
    <submittedName>
        <fullName evidence="10">TldD family protein, Actinobacterial subgroup</fullName>
    </submittedName>
</protein>
<dbReference type="FunFam" id="3.30.2290.10:FF:000003">
    <property type="entry name" value="Zinc-dependent protease, TldD/PmbA family"/>
    <property type="match status" value="1"/>
</dbReference>
<evidence type="ECO:0000256" key="4">
    <source>
        <dbReference type="ARBA" id="ARBA00023049"/>
    </source>
</evidence>
<evidence type="ECO:0000259" key="7">
    <source>
        <dbReference type="Pfam" id="PF01523"/>
    </source>
</evidence>
<evidence type="ECO:0000256" key="3">
    <source>
        <dbReference type="ARBA" id="ARBA00022801"/>
    </source>
</evidence>
<keyword evidence="2" id="KW-0645">Protease</keyword>
<feature type="domain" description="Metalloprotease TldD/E central" evidence="9">
    <location>
        <begin position="156"/>
        <end position="267"/>
    </location>
</feature>
<reference evidence="10" key="1">
    <citation type="submission" date="2020-02" db="EMBL/GenBank/DDBJ databases">
        <authorList>
            <person name="Meier V. D."/>
        </authorList>
    </citation>
    <scope>NUCLEOTIDE SEQUENCE</scope>
    <source>
        <strain evidence="10">AVDCRST_MAG68</strain>
    </source>
</reference>
<dbReference type="Pfam" id="PF01523">
    <property type="entry name" value="PmbA_TldD_1st"/>
    <property type="match status" value="1"/>
</dbReference>
<name>A0A6J4MXL6_9BACT</name>
<organism evidence="10">
    <name type="scientific">uncultured Gemmatimonadota bacterium</name>
    <dbReference type="NCBI Taxonomy" id="203437"/>
    <lineage>
        <taxon>Bacteria</taxon>
        <taxon>Pseudomonadati</taxon>
        <taxon>Gemmatimonadota</taxon>
        <taxon>environmental samples</taxon>
    </lineage>
</organism>
<feature type="domain" description="Metalloprotease TldD/E C-terminal" evidence="8">
    <location>
        <begin position="274"/>
        <end position="532"/>
    </location>
</feature>
<dbReference type="InterPro" id="IPR045570">
    <property type="entry name" value="Metalloprtase-TldD/E_cen_dom"/>
</dbReference>
<dbReference type="InterPro" id="IPR035068">
    <property type="entry name" value="TldD/PmbA_N"/>
</dbReference>
<feature type="chain" id="PRO_5026771862" evidence="6">
    <location>
        <begin position="31"/>
        <end position="538"/>
    </location>
</feature>
<dbReference type="InterPro" id="IPR045569">
    <property type="entry name" value="Metalloprtase-TldD/E_C"/>
</dbReference>
<dbReference type="PROSITE" id="PS51318">
    <property type="entry name" value="TAT"/>
    <property type="match status" value="1"/>
</dbReference>
<keyword evidence="6" id="KW-0732">Signal</keyword>
<feature type="signal peptide" evidence="6">
    <location>
        <begin position="1"/>
        <end position="30"/>
    </location>
</feature>
<evidence type="ECO:0000259" key="8">
    <source>
        <dbReference type="Pfam" id="PF19289"/>
    </source>
</evidence>
<dbReference type="AlphaFoldDB" id="A0A6J4MXL6"/>
<dbReference type="InterPro" id="IPR051463">
    <property type="entry name" value="Peptidase_U62_metallo"/>
</dbReference>
<evidence type="ECO:0000259" key="9">
    <source>
        <dbReference type="Pfam" id="PF19290"/>
    </source>
</evidence>